<dbReference type="PANTHER" id="PTHR30231:SF41">
    <property type="entry name" value="DNA POLYMERASE III SUBUNIT EPSILON"/>
    <property type="match status" value="1"/>
</dbReference>
<dbReference type="InterPro" id="IPR006054">
    <property type="entry name" value="DnaQ"/>
</dbReference>
<dbReference type="InterPro" id="IPR012337">
    <property type="entry name" value="RNaseH-like_sf"/>
</dbReference>
<dbReference type="GO" id="GO:0003677">
    <property type="term" value="F:DNA binding"/>
    <property type="evidence" value="ECO:0007669"/>
    <property type="project" value="InterPro"/>
</dbReference>
<dbReference type="PANTHER" id="PTHR30231">
    <property type="entry name" value="DNA POLYMERASE III SUBUNIT EPSILON"/>
    <property type="match status" value="1"/>
</dbReference>
<comment type="caution">
    <text evidence="5">The sequence shown here is derived from an EMBL/GenBank/DDBJ whole genome shotgun (WGS) entry which is preliminary data.</text>
</comment>
<accession>A0A5D4KDX4</accession>
<dbReference type="Proteomes" id="UP000323317">
    <property type="component" value="Unassembled WGS sequence"/>
</dbReference>
<dbReference type="InterPro" id="IPR036397">
    <property type="entry name" value="RNaseH_sf"/>
</dbReference>
<name>A0A5D4KDX4_9BACI</name>
<dbReference type="Pfam" id="PF00929">
    <property type="entry name" value="RNase_T"/>
    <property type="match status" value="1"/>
</dbReference>
<gene>
    <name evidence="5" type="ORF">FZC79_10920</name>
</gene>
<dbReference type="SMART" id="SM00479">
    <property type="entry name" value="EXOIII"/>
    <property type="match status" value="1"/>
</dbReference>
<dbReference type="RefSeq" id="WP_148946957.1">
    <property type="nucleotide sequence ID" value="NZ_VTEH01000007.1"/>
</dbReference>
<sequence>MIFFQIRKKAEIPLLSHTIPLSTPIENLNFVVFDTETTGFHVNGPDRLLEIGAVKVKGYKVVKEDIFQTLVNPHRQISWEIMELTGISEEDTKDSPSAGQAIQTFIDYVKEADPVCLAGHYVSFDIQVLKSEYKRNNLALQRPKTIDTLDLIGYLAPSRMMKDLERYAEDFGTRIYPRHRAVNDAMTTAYLFSELLTLMKDRGISTWGDLSEVSSS</sequence>
<dbReference type="Gene3D" id="3.30.420.10">
    <property type="entry name" value="Ribonuclease H-like superfamily/Ribonuclease H"/>
    <property type="match status" value="1"/>
</dbReference>
<evidence type="ECO:0000259" key="4">
    <source>
        <dbReference type="SMART" id="SM00479"/>
    </source>
</evidence>
<evidence type="ECO:0000256" key="3">
    <source>
        <dbReference type="ARBA" id="ARBA00022839"/>
    </source>
</evidence>
<evidence type="ECO:0000313" key="6">
    <source>
        <dbReference type="Proteomes" id="UP000323317"/>
    </source>
</evidence>
<evidence type="ECO:0000256" key="2">
    <source>
        <dbReference type="ARBA" id="ARBA00022801"/>
    </source>
</evidence>
<evidence type="ECO:0000313" key="5">
    <source>
        <dbReference type="EMBL" id="TYR75382.1"/>
    </source>
</evidence>
<dbReference type="SUPFAM" id="SSF53098">
    <property type="entry name" value="Ribonuclease H-like"/>
    <property type="match status" value="1"/>
</dbReference>
<proteinExistence type="predicted"/>
<dbReference type="AlphaFoldDB" id="A0A5D4KDX4"/>
<dbReference type="FunFam" id="3.30.420.10:FF:000045">
    <property type="entry name" value="3'-5' exonuclease DinG"/>
    <property type="match status" value="1"/>
</dbReference>
<keyword evidence="1" id="KW-0540">Nuclease</keyword>
<protein>
    <submittedName>
        <fullName evidence="5">3'-5' exonuclease</fullName>
    </submittedName>
</protein>
<dbReference type="Gene3D" id="1.20.5.140">
    <property type="match status" value="1"/>
</dbReference>
<dbReference type="EMBL" id="VTEH01000007">
    <property type="protein sequence ID" value="TYR75382.1"/>
    <property type="molecule type" value="Genomic_DNA"/>
</dbReference>
<keyword evidence="3 5" id="KW-0269">Exonuclease</keyword>
<dbReference type="InterPro" id="IPR013520">
    <property type="entry name" value="Ribonucl_H"/>
</dbReference>
<dbReference type="GO" id="GO:0045004">
    <property type="term" value="P:DNA replication proofreading"/>
    <property type="evidence" value="ECO:0007669"/>
    <property type="project" value="TreeGrafter"/>
</dbReference>
<keyword evidence="2" id="KW-0378">Hydrolase</keyword>
<dbReference type="GO" id="GO:0008408">
    <property type="term" value="F:3'-5' exonuclease activity"/>
    <property type="evidence" value="ECO:0007669"/>
    <property type="project" value="TreeGrafter"/>
</dbReference>
<organism evidence="5 6">
    <name type="scientific">Rossellomorea vietnamensis</name>
    <dbReference type="NCBI Taxonomy" id="218284"/>
    <lineage>
        <taxon>Bacteria</taxon>
        <taxon>Bacillati</taxon>
        <taxon>Bacillota</taxon>
        <taxon>Bacilli</taxon>
        <taxon>Bacillales</taxon>
        <taxon>Bacillaceae</taxon>
        <taxon>Rossellomorea</taxon>
    </lineage>
</organism>
<dbReference type="NCBIfam" id="TIGR00573">
    <property type="entry name" value="dnaq"/>
    <property type="match status" value="1"/>
</dbReference>
<evidence type="ECO:0000256" key="1">
    <source>
        <dbReference type="ARBA" id="ARBA00022722"/>
    </source>
</evidence>
<dbReference type="GO" id="GO:0003887">
    <property type="term" value="F:DNA-directed DNA polymerase activity"/>
    <property type="evidence" value="ECO:0007669"/>
    <property type="project" value="InterPro"/>
</dbReference>
<dbReference type="GO" id="GO:0005829">
    <property type="term" value="C:cytosol"/>
    <property type="evidence" value="ECO:0007669"/>
    <property type="project" value="TreeGrafter"/>
</dbReference>
<reference evidence="5 6" key="1">
    <citation type="submission" date="2019-08" db="EMBL/GenBank/DDBJ databases">
        <title>Bacillus genomes from the desert of Cuatro Cienegas, Coahuila.</title>
        <authorList>
            <person name="Olmedo-Alvarez G."/>
        </authorList>
    </citation>
    <scope>NUCLEOTIDE SEQUENCE [LARGE SCALE GENOMIC DNA]</scope>
    <source>
        <strain evidence="5 6">CH40_1T</strain>
    </source>
</reference>
<feature type="domain" description="Exonuclease" evidence="4">
    <location>
        <begin position="29"/>
        <end position="201"/>
    </location>
</feature>
<dbReference type="CDD" id="cd06127">
    <property type="entry name" value="DEDDh"/>
    <property type="match status" value="1"/>
</dbReference>